<dbReference type="Proteomes" id="UP000823561">
    <property type="component" value="Chromosome 1"/>
</dbReference>
<gene>
    <name evidence="2" type="ORF">AALO_G00017750</name>
</gene>
<protein>
    <submittedName>
        <fullName evidence="2">Uncharacterized protein</fullName>
    </submittedName>
</protein>
<reference evidence="2 3" key="1">
    <citation type="submission" date="2020-10" db="EMBL/GenBank/DDBJ databases">
        <title>Chromosome-scale genome assembly of the Allis shad, Alosa alosa.</title>
        <authorList>
            <person name="Margot Z."/>
            <person name="Christophe K."/>
            <person name="Cabau C."/>
            <person name="Louis A."/>
            <person name="Berthelot C."/>
            <person name="Parey E."/>
            <person name="Roest Crollius H."/>
            <person name="Montfort J."/>
            <person name="Robinson-Rechavi M."/>
            <person name="Bucao C."/>
            <person name="Bouchez O."/>
            <person name="Gislard M."/>
            <person name="Lluch J."/>
            <person name="Milhes M."/>
            <person name="Lampietro C."/>
            <person name="Lopez Roques C."/>
            <person name="Donnadieu C."/>
            <person name="Braasch I."/>
            <person name="Desvignes T."/>
            <person name="Postlethwait J."/>
            <person name="Bobe J."/>
            <person name="Guiguen Y."/>
        </authorList>
    </citation>
    <scope>NUCLEOTIDE SEQUENCE [LARGE SCALE GENOMIC DNA]</scope>
    <source>
        <strain evidence="2">M-15738</strain>
        <tissue evidence="2">Blood</tissue>
    </source>
</reference>
<dbReference type="EMBL" id="JADWDJ010000001">
    <property type="protein sequence ID" value="KAG5286693.1"/>
    <property type="molecule type" value="Genomic_DNA"/>
</dbReference>
<feature type="region of interest" description="Disordered" evidence="1">
    <location>
        <begin position="288"/>
        <end position="375"/>
    </location>
</feature>
<sequence>AQVHNCNGSLEREDYRCSSNLESPLVLEELSGTRPRMLTQRLRDHLKPQLITGGNLHQQTQGQRQQNAVESADLLRITPMQVSNSQWVKTRWWVKREWTSISDLWGADINESSRELMGYHSNDSDISDQEKGNAFSHWASPIEMDLRPEPFDRDPDILTREAAEAQQVYPEVLPGPLKWLHMTRSLSALPGEGEEERAWHGLYTQDASVSAIVSRLIELERLQAATVLKERVRTGRSRPATAVPITRCCLRQRKPDPCDPRLAVSGRGECRFAVSVFTDMATSDKASMTHKMTTSIVQTKQRQSKMGSKHKAGPSNRPSSCSELRAEKLVPGLSSGSSTSPKPTLLNKTKRLKATKKEISKRGRTGFTKGHKSKV</sequence>
<proteinExistence type="predicted"/>
<evidence type="ECO:0000256" key="1">
    <source>
        <dbReference type="SAM" id="MobiDB-lite"/>
    </source>
</evidence>
<organism evidence="2 3">
    <name type="scientific">Alosa alosa</name>
    <name type="common">allis shad</name>
    <dbReference type="NCBI Taxonomy" id="278164"/>
    <lineage>
        <taxon>Eukaryota</taxon>
        <taxon>Metazoa</taxon>
        <taxon>Chordata</taxon>
        <taxon>Craniata</taxon>
        <taxon>Vertebrata</taxon>
        <taxon>Euteleostomi</taxon>
        <taxon>Actinopterygii</taxon>
        <taxon>Neopterygii</taxon>
        <taxon>Teleostei</taxon>
        <taxon>Clupei</taxon>
        <taxon>Clupeiformes</taxon>
        <taxon>Clupeoidei</taxon>
        <taxon>Clupeidae</taxon>
        <taxon>Alosa</taxon>
    </lineage>
</organism>
<dbReference type="Pfam" id="PF15344">
    <property type="entry name" value="FAM217"/>
    <property type="match status" value="1"/>
</dbReference>
<feature type="compositionally biased region" description="Polar residues" evidence="1">
    <location>
        <begin position="288"/>
        <end position="306"/>
    </location>
</feature>
<feature type="non-terminal residue" evidence="2">
    <location>
        <position position="1"/>
    </location>
</feature>
<comment type="caution">
    <text evidence="2">The sequence shown here is derived from an EMBL/GenBank/DDBJ whole genome shotgun (WGS) entry which is preliminary data.</text>
</comment>
<keyword evidence="3" id="KW-1185">Reference proteome</keyword>
<name>A0AAV6HHL5_9TELE</name>
<dbReference type="InterPro" id="IPR029266">
    <property type="entry name" value="FAM217"/>
</dbReference>
<evidence type="ECO:0000313" key="3">
    <source>
        <dbReference type="Proteomes" id="UP000823561"/>
    </source>
</evidence>
<evidence type="ECO:0000313" key="2">
    <source>
        <dbReference type="EMBL" id="KAG5286693.1"/>
    </source>
</evidence>
<dbReference type="AlphaFoldDB" id="A0AAV6HHL5"/>
<accession>A0AAV6HHL5</accession>